<reference evidence="2 3" key="1">
    <citation type="journal article" date="2014" name="Int. J. Syst. Evol. Microbiol.">
        <title>Complete genome sequence of Corynebacterium casei LMG S-19264T (=DSM 44701T), isolated from a smear-ripened cheese.</title>
        <authorList>
            <consortium name="US DOE Joint Genome Institute (JGI-PGF)"/>
            <person name="Walter F."/>
            <person name="Albersmeier A."/>
            <person name="Kalinowski J."/>
            <person name="Ruckert C."/>
        </authorList>
    </citation>
    <scope>NUCLEOTIDE SEQUENCE [LARGE SCALE GENOMIC DNA]</scope>
    <source>
        <strain evidence="2 3">JCM 4205</strain>
    </source>
</reference>
<dbReference type="Gene3D" id="1.10.10.10">
    <property type="entry name" value="Winged helix-like DNA-binding domain superfamily/Winged helix DNA-binding domain"/>
    <property type="match status" value="1"/>
</dbReference>
<accession>A0AAV4KHR3</accession>
<evidence type="ECO:0000313" key="3">
    <source>
        <dbReference type="Proteomes" id="UP000642014"/>
    </source>
</evidence>
<feature type="domain" description="HTH luxR-type" evidence="1">
    <location>
        <begin position="266"/>
        <end position="312"/>
    </location>
</feature>
<protein>
    <recommendedName>
        <fullName evidence="1">HTH luxR-type domain-containing protein</fullName>
    </recommendedName>
</protein>
<dbReference type="Proteomes" id="UP000642014">
    <property type="component" value="Unassembled WGS sequence"/>
</dbReference>
<dbReference type="InterPro" id="IPR016032">
    <property type="entry name" value="Sig_transdc_resp-reg_C-effctor"/>
</dbReference>
<dbReference type="AlphaFoldDB" id="A0AAV4KHR3"/>
<evidence type="ECO:0000259" key="1">
    <source>
        <dbReference type="Pfam" id="PF00196"/>
    </source>
</evidence>
<dbReference type="RefSeq" id="WP_152369502.1">
    <property type="nucleotide sequence ID" value="NZ_BMSJ01000003.1"/>
</dbReference>
<dbReference type="GeneID" id="95452555"/>
<dbReference type="InterPro" id="IPR000792">
    <property type="entry name" value="Tscrpt_reg_LuxR_C"/>
</dbReference>
<dbReference type="GO" id="GO:0003677">
    <property type="term" value="F:DNA binding"/>
    <property type="evidence" value="ECO:0007669"/>
    <property type="project" value="InterPro"/>
</dbReference>
<proteinExistence type="predicted"/>
<gene>
    <name evidence="2" type="ORF">GCM10010497_21710</name>
</gene>
<dbReference type="InterPro" id="IPR036388">
    <property type="entry name" value="WH-like_DNA-bd_sf"/>
</dbReference>
<name>A0AAV4KHR3_9ACTN</name>
<sequence>MNERGEVVPEAGDPSLSDDDVRLYWEIRRGDDDLSADDPRLENLRSLGVVFTEPLTGRPGARPPHRVERELIRRELDEVERRLRRIRRIPSVLGALDQVASGGRCDTDAVEIVKAPAVVDHLLHNAIEASSVIWSSQTRPRHAERLAVSAVRDVAILKAGGVRYRSLYPASARSRAPEADYARMTAETGAAESRTSSRRFPRMIITDTLGMISDRRRGEGGSEPAIVVRDPALLAWLREEYELHWEASDPWFPAPEDSPSNRELVERDILRMLSGGSTREAITRTLDISPRTYTTYMAALRERFRVRTNEQLMYELGRRRDTAADG</sequence>
<comment type="caution">
    <text evidence="2">The sequence shown here is derived from an EMBL/GenBank/DDBJ whole genome shotgun (WGS) entry which is preliminary data.</text>
</comment>
<dbReference type="EMBL" id="BMSJ01000003">
    <property type="protein sequence ID" value="GGR19242.1"/>
    <property type="molecule type" value="Genomic_DNA"/>
</dbReference>
<evidence type="ECO:0000313" key="2">
    <source>
        <dbReference type="EMBL" id="GGR19242.1"/>
    </source>
</evidence>
<dbReference type="SUPFAM" id="SSF46894">
    <property type="entry name" value="C-terminal effector domain of the bipartite response regulators"/>
    <property type="match status" value="1"/>
</dbReference>
<dbReference type="GO" id="GO:0006355">
    <property type="term" value="P:regulation of DNA-templated transcription"/>
    <property type="evidence" value="ECO:0007669"/>
    <property type="project" value="InterPro"/>
</dbReference>
<dbReference type="Pfam" id="PF00196">
    <property type="entry name" value="GerE"/>
    <property type="match status" value="1"/>
</dbReference>
<organism evidence="2 3">
    <name type="scientific">Streptomyces cinereoruber</name>
    <dbReference type="NCBI Taxonomy" id="67260"/>
    <lineage>
        <taxon>Bacteria</taxon>
        <taxon>Bacillati</taxon>
        <taxon>Actinomycetota</taxon>
        <taxon>Actinomycetes</taxon>
        <taxon>Kitasatosporales</taxon>
        <taxon>Streptomycetaceae</taxon>
        <taxon>Streptomyces</taxon>
    </lineage>
</organism>